<organism evidence="2 3">
    <name type="scientific">Pontixanthobacter gangjinensis</name>
    <dbReference type="NCBI Taxonomy" id="1028742"/>
    <lineage>
        <taxon>Bacteria</taxon>
        <taxon>Pseudomonadati</taxon>
        <taxon>Pseudomonadota</taxon>
        <taxon>Alphaproteobacteria</taxon>
        <taxon>Sphingomonadales</taxon>
        <taxon>Erythrobacteraceae</taxon>
        <taxon>Pontixanthobacter</taxon>
    </lineage>
</organism>
<reference evidence="2 3" key="1">
    <citation type="submission" date="2019-12" db="EMBL/GenBank/DDBJ databases">
        <title>Genomic-based taxomic classification of the family Erythrobacteraceae.</title>
        <authorList>
            <person name="Xu L."/>
        </authorList>
    </citation>
    <scope>NUCLEOTIDE SEQUENCE [LARGE SCALE GENOMIC DNA]</scope>
    <source>
        <strain evidence="2 3">JCM 17802</strain>
    </source>
</reference>
<comment type="caution">
    <text evidence="2">The sequence shown here is derived from an EMBL/GenBank/DDBJ whole genome shotgun (WGS) entry which is preliminary data.</text>
</comment>
<accession>A0A6I4SL23</accession>
<dbReference type="Pfam" id="PF07238">
    <property type="entry name" value="PilZ"/>
    <property type="match status" value="1"/>
</dbReference>
<gene>
    <name evidence="2" type="ORF">GRI36_01195</name>
</gene>
<dbReference type="EMBL" id="WTYS01000001">
    <property type="protein sequence ID" value="MXO55487.1"/>
    <property type="molecule type" value="Genomic_DNA"/>
</dbReference>
<feature type="domain" description="PilZ" evidence="1">
    <location>
        <begin position="7"/>
        <end position="88"/>
    </location>
</feature>
<evidence type="ECO:0000259" key="1">
    <source>
        <dbReference type="Pfam" id="PF07238"/>
    </source>
</evidence>
<keyword evidence="3" id="KW-1185">Reference proteome</keyword>
<sequence>MSGVDTRNISRDSLFLMADVQLDGDDAAHRVKVRNLSSGGMMAEGGPAVIRGKNVSVNLRNIGSVDGVVAWIEEGRFGIAFSKEIDAKLARAPVGTGDLASPRFTRSAGIDPNAMIGDSKRLRNI</sequence>
<dbReference type="SUPFAM" id="SSF141371">
    <property type="entry name" value="PilZ domain-like"/>
    <property type="match status" value="1"/>
</dbReference>
<dbReference type="AlphaFoldDB" id="A0A6I4SL23"/>
<evidence type="ECO:0000313" key="3">
    <source>
        <dbReference type="Proteomes" id="UP000468943"/>
    </source>
</evidence>
<dbReference type="GO" id="GO:0035438">
    <property type="term" value="F:cyclic-di-GMP binding"/>
    <property type="evidence" value="ECO:0007669"/>
    <property type="project" value="InterPro"/>
</dbReference>
<name>A0A6I4SL23_9SPHN</name>
<protein>
    <submittedName>
        <fullName evidence="2">PilZ domain-containing protein</fullName>
    </submittedName>
</protein>
<evidence type="ECO:0000313" key="2">
    <source>
        <dbReference type="EMBL" id="MXO55487.1"/>
    </source>
</evidence>
<dbReference type="Proteomes" id="UP000468943">
    <property type="component" value="Unassembled WGS sequence"/>
</dbReference>
<dbReference type="InterPro" id="IPR009875">
    <property type="entry name" value="PilZ_domain"/>
</dbReference>
<proteinExistence type="predicted"/>
<dbReference type="OrthoDB" id="7391081at2"/>
<dbReference type="RefSeq" id="WP_160596805.1">
    <property type="nucleotide sequence ID" value="NZ_WTYS01000001.1"/>
</dbReference>